<accession>A0A5B9QXR8</accession>
<protein>
    <recommendedName>
        <fullName evidence="9">DUF423 domain-containing protein</fullName>
    </recommendedName>
</protein>
<dbReference type="RefSeq" id="WP_238388934.1">
    <property type="nucleotide sequence ID" value="NZ_CP042914.1"/>
</dbReference>
<feature type="transmembrane region" description="Helical" evidence="6">
    <location>
        <begin position="15"/>
        <end position="37"/>
    </location>
</feature>
<dbReference type="PANTHER" id="PTHR43461">
    <property type="entry name" value="TRANSMEMBRANE PROTEIN 256"/>
    <property type="match status" value="1"/>
</dbReference>
<evidence type="ECO:0000256" key="6">
    <source>
        <dbReference type="SAM" id="Phobius"/>
    </source>
</evidence>
<feature type="transmembrane region" description="Helical" evidence="6">
    <location>
        <begin position="116"/>
        <end position="136"/>
    </location>
</feature>
<feature type="transmembrane region" description="Helical" evidence="6">
    <location>
        <begin position="89"/>
        <end position="110"/>
    </location>
</feature>
<evidence type="ECO:0000256" key="4">
    <source>
        <dbReference type="ARBA" id="ARBA00022989"/>
    </source>
</evidence>
<keyword evidence="8" id="KW-1185">Reference proteome</keyword>
<dbReference type="Pfam" id="PF04241">
    <property type="entry name" value="DUF423"/>
    <property type="match status" value="1"/>
</dbReference>
<dbReference type="AlphaFoldDB" id="A0A5B9QXR8"/>
<dbReference type="Proteomes" id="UP000325286">
    <property type="component" value="Chromosome"/>
</dbReference>
<keyword evidence="5 6" id="KW-0472">Membrane</keyword>
<evidence type="ECO:0000256" key="2">
    <source>
        <dbReference type="ARBA" id="ARBA00009694"/>
    </source>
</evidence>
<dbReference type="PANTHER" id="PTHR43461:SF1">
    <property type="entry name" value="TRANSMEMBRANE PROTEIN 256"/>
    <property type="match status" value="1"/>
</dbReference>
<evidence type="ECO:0000313" key="7">
    <source>
        <dbReference type="EMBL" id="QEG42802.1"/>
    </source>
</evidence>
<keyword evidence="3 6" id="KW-0812">Transmembrane</keyword>
<gene>
    <name evidence="7" type="ORF">UC8_48440</name>
</gene>
<evidence type="ECO:0008006" key="9">
    <source>
        <dbReference type="Google" id="ProtNLM"/>
    </source>
</evidence>
<reference evidence="7 8" key="1">
    <citation type="submission" date="2019-08" db="EMBL/GenBank/DDBJ databases">
        <title>Deep-cultivation of Planctomycetes and their phenomic and genomic characterization uncovers novel biology.</title>
        <authorList>
            <person name="Wiegand S."/>
            <person name="Jogler M."/>
            <person name="Boedeker C."/>
            <person name="Pinto D."/>
            <person name="Vollmers J."/>
            <person name="Rivas-Marin E."/>
            <person name="Kohn T."/>
            <person name="Peeters S.H."/>
            <person name="Heuer A."/>
            <person name="Rast P."/>
            <person name="Oberbeckmann S."/>
            <person name="Bunk B."/>
            <person name="Jeske O."/>
            <person name="Meyerdierks A."/>
            <person name="Storesund J.E."/>
            <person name="Kallscheuer N."/>
            <person name="Luecker S."/>
            <person name="Lage O.M."/>
            <person name="Pohl T."/>
            <person name="Merkel B.J."/>
            <person name="Hornburger P."/>
            <person name="Mueller R.-W."/>
            <person name="Bruemmer F."/>
            <person name="Labrenz M."/>
            <person name="Spormann A.M."/>
            <person name="Op den Camp H."/>
            <person name="Overmann J."/>
            <person name="Amann R."/>
            <person name="Jetten M.S.M."/>
            <person name="Mascher T."/>
            <person name="Medema M.H."/>
            <person name="Devos D.P."/>
            <person name="Kaster A.-K."/>
            <person name="Ovreas L."/>
            <person name="Rohde M."/>
            <person name="Galperin M.Y."/>
            <person name="Jogler C."/>
        </authorList>
    </citation>
    <scope>NUCLEOTIDE SEQUENCE [LARGE SCALE GENOMIC DNA]</scope>
    <source>
        <strain evidence="7 8">UC8</strain>
    </source>
</reference>
<feature type="transmembrane region" description="Helical" evidence="6">
    <location>
        <begin position="64"/>
        <end position="82"/>
    </location>
</feature>
<keyword evidence="4 6" id="KW-1133">Transmembrane helix</keyword>
<dbReference type="KEGG" id="rul:UC8_48440"/>
<evidence type="ECO:0000256" key="5">
    <source>
        <dbReference type="ARBA" id="ARBA00023136"/>
    </source>
</evidence>
<dbReference type="InterPro" id="IPR006696">
    <property type="entry name" value="DUF423"/>
</dbReference>
<dbReference type="EMBL" id="CP042914">
    <property type="protein sequence ID" value="QEG42802.1"/>
    <property type="molecule type" value="Genomic_DNA"/>
</dbReference>
<sequence>MNDFRPDTYHFTRQCLILAGWVGGLGVLVGAFGAHGMPAFLESRGMSAEAISDRLETFEIGVRYHLWHAIVLLALPVATTCLPARPLRIVMGLLLLGIVLFSGSLYLLVLLDAPKLGMVTPLGGVSLIAAWGWLAVAAMRGGRKTQA</sequence>
<evidence type="ECO:0000256" key="3">
    <source>
        <dbReference type="ARBA" id="ARBA00022692"/>
    </source>
</evidence>
<proteinExistence type="inferred from homology"/>
<evidence type="ECO:0000256" key="1">
    <source>
        <dbReference type="ARBA" id="ARBA00004141"/>
    </source>
</evidence>
<dbReference type="GO" id="GO:0005886">
    <property type="term" value="C:plasma membrane"/>
    <property type="evidence" value="ECO:0007669"/>
    <property type="project" value="TreeGrafter"/>
</dbReference>
<evidence type="ECO:0000313" key="8">
    <source>
        <dbReference type="Proteomes" id="UP000325286"/>
    </source>
</evidence>
<comment type="subcellular location">
    <subcellularLocation>
        <location evidence="1">Membrane</location>
        <topology evidence="1">Multi-pass membrane protein</topology>
    </subcellularLocation>
</comment>
<comment type="similarity">
    <text evidence="2">Belongs to the UPF0382 family.</text>
</comment>
<organism evidence="7 8">
    <name type="scientific">Roseimaritima ulvae</name>
    <dbReference type="NCBI Taxonomy" id="980254"/>
    <lineage>
        <taxon>Bacteria</taxon>
        <taxon>Pseudomonadati</taxon>
        <taxon>Planctomycetota</taxon>
        <taxon>Planctomycetia</taxon>
        <taxon>Pirellulales</taxon>
        <taxon>Pirellulaceae</taxon>
        <taxon>Roseimaritima</taxon>
    </lineage>
</organism>
<name>A0A5B9QXR8_9BACT</name>